<feature type="binding site" evidence="11">
    <location>
        <position position="305"/>
    </location>
    <ligand>
        <name>S-adenosyl-L-methionine</name>
        <dbReference type="ChEBI" id="CHEBI:59789"/>
    </ligand>
</feature>
<dbReference type="Gene3D" id="2.40.50.1070">
    <property type="match status" value="1"/>
</dbReference>
<dbReference type="SUPFAM" id="SSF50249">
    <property type="entry name" value="Nucleic acid-binding proteins"/>
    <property type="match status" value="1"/>
</dbReference>
<evidence type="ECO:0000256" key="13">
    <source>
        <dbReference type="PROSITE-ProRule" id="PRU10015"/>
    </source>
</evidence>
<protein>
    <recommendedName>
        <fullName evidence="11">23S rRNA (uracil(1939)-C(5))-methyltransferase RlmD</fullName>
        <ecNumber evidence="11">2.1.1.190</ecNumber>
    </recommendedName>
    <alternativeName>
        <fullName evidence="11">23S rRNA(m5U1939)-methyltransferase</fullName>
    </alternativeName>
</protein>
<evidence type="ECO:0000256" key="11">
    <source>
        <dbReference type="HAMAP-Rule" id="MF_01010"/>
    </source>
</evidence>
<evidence type="ECO:0000256" key="5">
    <source>
        <dbReference type="ARBA" id="ARBA00022691"/>
    </source>
</evidence>
<dbReference type="PANTHER" id="PTHR11061:SF49">
    <property type="entry name" value="23S RRNA (URACIL(1939)-C(5))-METHYLTRANSFERASE RLMD"/>
    <property type="match status" value="1"/>
</dbReference>
<dbReference type="InterPro" id="IPR010280">
    <property type="entry name" value="U5_MeTrfase_fam"/>
</dbReference>
<evidence type="ECO:0000256" key="2">
    <source>
        <dbReference type="ARBA" id="ARBA00022552"/>
    </source>
</evidence>
<dbReference type="OrthoDB" id="9804590at2"/>
<dbReference type="GO" id="GO:0005506">
    <property type="term" value="F:iron ion binding"/>
    <property type="evidence" value="ECO:0007669"/>
    <property type="project" value="UniProtKB-UniRule"/>
</dbReference>
<dbReference type="NCBIfam" id="NF009639">
    <property type="entry name" value="PRK13168.1"/>
    <property type="match status" value="1"/>
</dbReference>
<dbReference type="PANTHER" id="PTHR11061">
    <property type="entry name" value="RNA M5U METHYLTRANSFERASE"/>
    <property type="match status" value="1"/>
</dbReference>
<keyword evidence="17" id="KW-1185">Reference proteome</keyword>
<keyword evidence="1 11" id="KW-0004">4Fe-4S</keyword>
<dbReference type="Proteomes" id="UP000254496">
    <property type="component" value="Unassembled WGS sequence"/>
</dbReference>
<dbReference type="InterPro" id="IPR001566">
    <property type="entry name" value="23S_rRNA_MeTrfase_RlmD"/>
</dbReference>
<dbReference type="Gene3D" id="3.40.50.150">
    <property type="entry name" value="Vaccinia Virus protein VP39"/>
    <property type="match status" value="1"/>
</dbReference>
<feature type="binding site" evidence="11">
    <location>
        <position position="90"/>
    </location>
    <ligand>
        <name>[4Fe-4S] cluster</name>
        <dbReference type="ChEBI" id="CHEBI:49883"/>
    </ligand>
</feature>
<proteinExistence type="inferred from homology"/>
<dbReference type="HAMAP" id="MF_01010">
    <property type="entry name" value="23SrRNA_methyltr_RlmD"/>
    <property type="match status" value="1"/>
</dbReference>
<dbReference type="STRING" id="733.B0186_09410"/>
<evidence type="ECO:0000259" key="14">
    <source>
        <dbReference type="PROSITE" id="PS50926"/>
    </source>
</evidence>
<dbReference type="RefSeq" id="WP_078219120.1">
    <property type="nucleotide sequence ID" value="NZ_MUXZ01000032.1"/>
</dbReference>
<comment type="function">
    <text evidence="10 11">Catalyzes the formation of 5-methyl-uridine at position 1939 (m5U1939) in 23S rRNA.</text>
</comment>
<feature type="domain" description="TRAM" evidence="14">
    <location>
        <begin position="10"/>
        <end position="68"/>
    </location>
</feature>
<dbReference type="EC" id="2.1.1.190" evidence="11"/>
<keyword evidence="7 11" id="KW-0408">Iron</keyword>
<evidence type="ECO:0000313" key="16">
    <source>
        <dbReference type="EMBL" id="STO69368.1"/>
    </source>
</evidence>
<dbReference type="GO" id="GO:0003723">
    <property type="term" value="F:RNA binding"/>
    <property type="evidence" value="ECO:0007669"/>
    <property type="project" value="InterPro"/>
</dbReference>
<dbReference type="Proteomes" id="UP000254329">
    <property type="component" value="Unassembled WGS sequence"/>
</dbReference>
<feature type="binding site" evidence="11 12">
    <location>
        <position position="271"/>
    </location>
    <ligand>
        <name>S-adenosyl-L-methionine</name>
        <dbReference type="ChEBI" id="CHEBI:59789"/>
    </ligand>
</feature>
<dbReference type="Gene3D" id="2.40.50.140">
    <property type="entry name" value="Nucleic acid-binding proteins"/>
    <property type="match status" value="1"/>
</dbReference>
<evidence type="ECO:0000256" key="8">
    <source>
        <dbReference type="ARBA" id="ARBA00023014"/>
    </source>
</evidence>
<keyword evidence="3 11" id="KW-0489">Methyltransferase</keyword>
<evidence type="ECO:0000313" key="15">
    <source>
        <dbReference type="EMBL" id="STO59202.1"/>
    </source>
</evidence>
<dbReference type="PROSITE" id="PS51687">
    <property type="entry name" value="SAM_MT_RNA_M5U"/>
    <property type="match status" value="1"/>
</dbReference>
<feature type="binding site" evidence="11 12">
    <location>
        <position position="321"/>
    </location>
    <ligand>
        <name>S-adenosyl-L-methionine</name>
        <dbReference type="ChEBI" id="CHEBI:59789"/>
    </ligand>
</feature>
<evidence type="ECO:0000256" key="1">
    <source>
        <dbReference type="ARBA" id="ARBA00022485"/>
    </source>
</evidence>
<feature type="active site" description="Nucleophile" evidence="11 12">
    <location>
        <position position="395"/>
    </location>
</feature>
<evidence type="ECO:0000256" key="4">
    <source>
        <dbReference type="ARBA" id="ARBA00022679"/>
    </source>
</evidence>
<gene>
    <name evidence="15" type="primary">rumA</name>
    <name evidence="11" type="synonym">rlmD</name>
    <name evidence="15" type="ORF">NCTC1659_00447</name>
    <name evidence="16" type="ORF">NCTC8540_01901</name>
</gene>
<dbReference type="AlphaFoldDB" id="A0A1V4AZ67"/>
<evidence type="ECO:0000256" key="3">
    <source>
        <dbReference type="ARBA" id="ARBA00022603"/>
    </source>
</evidence>
<evidence type="ECO:0000256" key="10">
    <source>
        <dbReference type="ARBA" id="ARBA00059995"/>
    </source>
</evidence>
<dbReference type="InterPro" id="IPR029063">
    <property type="entry name" value="SAM-dependent_MTases_sf"/>
</dbReference>
<sequence>MVLLYQPTKQKKASTTFHAHIQDLDYQGLGVAKIQGKTWFIENALPQEEVQVQVVDDKRQYGLGRAIKILQANPLRQVPKCEHYQTCGGCQSQHIPIHLQREAKQKALFQRLAKLQTQAIEFMPMIIGDEWHYRRRARLSLRWDTKSKKLDIGFRQKNSQQIVSIQQCEVLEPVLNGLLPQLTKLLQTWSKPKSLGHIELVAADNGVAMLLRVTENLAENDRTLLLNFAFEHQLMLFVQDELDIHHLHGNLPYYQLDDGSILHFDIRDFIQVNRQLNQRMINTALDWLELKETDNVLDLFCGMGNFTLPMSRKVKSAVGIEGVLPMVEKARFNGERNHCHHVQFYQCDLSQPFAEQQWAKIPFNKILLDPARSGAAFALNALCHLAAEKILYVSCNPATLVRDAEILLKFGYQLKKVAMIDMFPHTSHLESISLFERNK</sequence>
<comment type="similarity">
    <text evidence="11">Belongs to the class I-like SAM-binding methyltransferase superfamily. RNA M5U methyltransferase family. RlmD subfamily.</text>
</comment>
<organism evidence="15 17">
    <name type="scientific">Canicola haemoglobinophilus</name>
    <dbReference type="NCBI Taxonomy" id="733"/>
    <lineage>
        <taxon>Bacteria</taxon>
        <taxon>Pseudomonadati</taxon>
        <taxon>Pseudomonadota</taxon>
        <taxon>Gammaproteobacteria</taxon>
        <taxon>Pasteurellales</taxon>
        <taxon>Pasteurellaceae</taxon>
        <taxon>Canicola</taxon>
    </lineage>
</organism>
<dbReference type="EMBL" id="UGHF01000001">
    <property type="protein sequence ID" value="STO59202.1"/>
    <property type="molecule type" value="Genomic_DNA"/>
</dbReference>
<dbReference type="FunFam" id="3.40.50.150:FF:000009">
    <property type="entry name" value="23S rRNA (Uracil(1939)-C(5))-methyltransferase RlmD"/>
    <property type="match status" value="1"/>
</dbReference>
<dbReference type="InterPro" id="IPR030391">
    <property type="entry name" value="MeTrfase_TrmA_CS"/>
</dbReference>
<dbReference type="CDD" id="cd02440">
    <property type="entry name" value="AdoMet_MTases"/>
    <property type="match status" value="1"/>
</dbReference>
<keyword evidence="4 11" id="KW-0808">Transferase</keyword>
<feature type="binding site" evidence="11">
    <location>
        <position position="87"/>
    </location>
    <ligand>
        <name>[4Fe-4S] cluster</name>
        <dbReference type="ChEBI" id="CHEBI:49883"/>
    </ligand>
</feature>
<dbReference type="InterPro" id="IPR012340">
    <property type="entry name" value="NA-bd_OB-fold"/>
</dbReference>
<feature type="binding site" evidence="11">
    <location>
        <position position="168"/>
    </location>
    <ligand>
        <name>[4Fe-4S] cluster</name>
        <dbReference type="ChEBI" id="CHEBI:49883"/>
    </ligand>
</feature>
<keyword evidence="8 11" id="KW-0411">Iron-sulfur</keyword>
<evidence type="ECO:0000256" key="12">
    <source>
        <dbReference type="PROSITE-ProRule" id="PRU01024"/>
    </source>
</evidence>
<comment type="catalytic activity">
    <reaction evidence="9 11">
        <text>uridine(1939) in 23S rRNA + S-adenosyl-L-methionine = 5-methyluridine(1939) in 23S rRNA + S-adenosyl-L-homocysteine + H(+)</text>
        <dbReference type="Rhea" id="RHEA:42908"/>
        <dbReference type="Rhea" id="RHEA-COMP:10278"/>
        <dbReference type="Rhea" id="RHEA-COMP:10279"/>
        <dbReference type="ChEBI" id="CHEBI:15378"/>
        <dbReference type="ChEBI" id="CHEBI:57856"/>
        <dbReference type="ChEBI" id="CHEBI:59789"/>
        <dbReference type="ChEBI" id="CHEBI:65315"/>
        <dbReference type="ChEBI" id="CHEBI:74447"/>
        <dbReference type="EC" id="2.1.1.190"/>
    </reaction>
</comment>
<dbReference type="InterPro" id="IPR030390">
    <property type="entry name" value="MeTrfase_TrmA_AS"/>
</dbReference>
<dbReference type="FunFam" id="2.40.50.140:FF:000097">
    <property type="entry name" value="23S rRNA (uracil(1939)-C(5))-methyltransferase RlmD"/>
    <property type="match status" value="1"/>
</dbReference>
<dbReference type="SUPFAM" id="SSF53335">
    <property type="entry name" value="S-adenosyl-L-methionine-dependent methyltransferases"/>
    <property type="match status" value="1"/>
</dbReference>
<evidence type="ECO:0000313" key="17">
    <source>
        <dbReference type="Proteomes" id="UP000254329"/>
    </source>
</evidence>
<dbReference type="GO" id="GO:0051539">
    <property type="term" value="F:4 iron, 4 sulfur cluster binding"/>
    <property type="evidence" value="ECO:0007669"/>
    <property type="project" value="UniProtKB-KW"/>
</dbReference>
<dbReference type="GO" id="GO:0070475">
    <property type="term" value="P:rRNA base methylation"/>
    <property type="evidence" value="ECO:0007669"/>
    <property type="project" value="TreeGrafter"/>
</dbReference>
<feature type="binding site" evidence="11">
    <location>
        <position position="348"/>
    </location>
    <ligand>
        <name>S-adenosyl-L-methionine</name>
        <dbReference type="ChEBI" id="CHEBI:59789"/>
    </ligand>
</feature>
<reference evidence="17 18" key="1">
    <citation type="submission" date="2018-06" db="EMBL/GenBank/DDBJ databases">
        <authorList>
            <consortium name="Pathogen Informatics"/>
            <person name="Doyle S."/>
        </authorList>
    </citation>
    <scope>NUCLEOTIDE SEQUENCE [LARGE SCALE GENOMIC DNA]</scope>
    <source>
        <strain evidence="15 17">NCTC1659</strain>
        <strain evidence="16 18">NCTC8540</strain>
    </source>
</reference>
<feature type="binding site" evidence="11 12">
    <location>
        <position position="300"/>
    </location>
    <ligand>
        <name>S-adenosyl-L-methionine</name>
        <dbReference type="ChEBI" id="CHEBI:59789"/>
    </ligand>
</feature>
<keyword evidence="6 11" id="KW-0479">Metal-binding</keyword>
<keyword evidence="2 11" id="KW-0698">rRNA processing</keyword>
<evidence type="ECO:0000256" key="7">
    <source>
        <dbReference type="ARBA" id="ARBA00023004"/>
    </source>
</evidence>
<dbReference type="Pfam" id="PF05958">
    <property type="entry name" value="tRNA_U5-meth_tr"/>
    <property type="match status" value="1"/>
</dbReference>
<evidence type="ECO:0000256" key="6">
    <source>
        <dbReference type="ARBA" id="ARBA00022723"/>
    </source>
</evidence>
<name>A0A1V4AZ67_9PAST</name>
<feature type="binding site" evidence="11">
    <location>
        <position position="81"/>
    </location>
    <ligand>
        <name>[4Fe-4S] cluster</name>
        <dbReference type="ChEBI" id="CHEBI:49883"/>
    </ligand>
</feature>
<keyword evidence="5 11" id="KW-0949">S-adenosyl-L-methionine</keyword>
<dbReference type="PROSITE" id="PS50926">
    <property type="entry name" value="TRAM"/>
    <property type="match status" value="1"/>
</dbReference>
<dbReference type="GO" id="GO:0070041">
    <property type="term" value="F:rRNA (uridine-C5-)-methyltransferase activity"/>
    <property type="evidence" value="ECO:0007669"/>
    <property type="project" value="UniProtKB-UniRule"/>
</dbReference>
<feature type="active site" evidence="13">
    <location>
        <position position="395"/>
    </location>
</feature>
<dbReference type="NCBIfam" id="TIGR00479">
    <property type="entry name" value="rumA"/>
    <property type="match status" value="1"/>
</dbReference>
<dbReference type="InterPro" id="IPR002792">
    <property type="entry name" value="TRAM_dom"/>
</dbReference>
<accession>A0A1V4AZ67</accession>
<dbReference type="EMBL" id="UGHJ01000001">
    <property type="protein sequence ID" value="STO69368.1"/>
    <property type="molecule type" value="Genomic_DNA"/>
</dbReference>
<feature type="binding site" evidence="11 12">
    <location>
        <position position="369"/>
    </location>
    <ligand>
        <name>S-adenosyl-L-methionine</name>
        <dbReference type="ChEBI" id="CHEBI:59789"/>
    </ligand>
</feature>
<dbReference type="PROSITE" id="PS01231">
    <property type="entry name" value="TRMA_2"/>
    <property type="match status" value="1"/>
</dbReference>
<evidence type="ECO:0000313" key="18">
    <source>
        <dbReference type="Proteomes" id="UP000254496"/>
    </source>
</evidence>
<evidence type="ECO:0000256" key="9">
    <source>
        <dbReference type="ARBA" id="ARBA00052756"/>
    </source>
</evidence>
<dbReference type="PROSITE" id="PS01230">
    <property type="entry name" value="TRMA_1"/>
    <property type="match status" value="1"/>
</dbReference>
<dbReference type="Pfam" id="PF01938">
    <property type="entry name" value="TRAM"/>
    <property type="match status" value="1"/>
</dbReference>